<evidence type="ECO:0000259" key="6">
    <source>
        <dbReference type="PROSITE" id="PS51132"/>
    </source>
</evidence>
<keyword evidence="2" id="KW-0964">Secreted</keyword>
<evidence type="ECO:0000313" key="8">
    <source>
        <dbReference type="Proteomes" id="UP001175271"/>
    </source>
</evidence>
<comment type="caution">
    <text evidence="4">Lacks conserved residue(s) required for the propagation of feature annotation.</text>
</comment>
<dbReference type="PANTHER" id="PTHR23192">
    <property type="entry name" value="OLFACTOMEDIN-RELATED"/>
    <property type="match status" value="1"/>
</dbReference>
<reference evidence="7" key="1">
    <citation type="submission" date="2023-06" db="EMBL/GenBank/DDBJ databases">
        <title>Genomic analysis of the entomopathogenic nematode Steinernema hermaphroditum.</title>
        <authorList>
            <person name="Schwarz E.M."/>
            <person name="Heppert J.K."/>
            <person name="Baniya A."/>
            <person name="Schwartz H.T."/>
            <person name="Tan C.-H."/>
            <person name="Antoshechkin I."/>
            <person name="Sternberg P.W."/>
            <person name="Goodrich-Blair H."/>
            <person name="Dillman A.R."/>
        </authorList>
    </citation>
    <scope>NUCLEOTIDE SEQUENCE</scope>
    <source>
        <strain evidence="7">PS9179</strain>
        <tissue evidence="7">Whole animal</tissue>
    </source>
</reference>
<comment type="caution">
    <text evidence="7">The sequence shown here is derived from an EMBL/GenBank/DDBJ whole genome shotgun (WGS) entry which is preliminary data.</text>
</comment>
<evidence type="ECO:0000256" key="3">
    <source>
        <dbReference type="ARBA" id="ARBA00022737"/>
    </source>
</evidence>
<keyword evidence="8" id="KW-1185">Reference proteome</keyword>
<evidence type="ECO:0000313" key="7">
    <source>
        <dbReference type="EMBL" id="KAK0428344.1"/>
    </source>
</evidence>
<keyword evidence="3" id="KW-0677">Repeat</keyword>
<dbReference type="InterPro" id="IPR050605">
    <property type="entry name" value="Olfactomedin-like_domain"/>
</dbReference>
<dbReference type="Proteomes" id="UP001175271">
    <property type="component" value="Unassembled WGS sequence"/>
</dbReference>
<dbReference type="Gene3D" id="1.20.5.320">
    <property type="entry name" value="6-Phosphogluconate Dehydrogenase, domain 3"/>
    <property type="match status" value="1"/>
</dbReference>
<gene>
    <name evidence="7" type="ORF">QR680_010749</name>
</gene>
<evidence type="ECO:0000256" key="1">
    <source>
        <dbReference type="ARBA" id="ARBA00004613"/>
    </source>
</evidence>
<dbReference type="Pfam" id="PF02191">
    <property type="entry name" value="OLF"/>
    <property type="match status" value="1"/>
</dbReference>
<feature type="domain" description="Olfactomedin-like" evidence="6">
    <location>
        <begin position="240"/>
        <end position="492"/>
    </location>
</feature>
<dbReference type="SMART" id="SM00284">
    <property type="entry name" value="OLF"/>
    <property type="match status" value="1"/>
</dbReference>
<dbReference type="EMBL" id="JAUCMV010000001">
    <property type="protein sequence ID" value="KAK0428344.1"/>
    <property type="molecule type" value="Genomic_DNA"/>
</dbReference>
<feature type="region of interest" description="Disordered" evidence="5">
    <location>
        <begin position="97"/>
        <end position="145"/>
    </location>
</feature>
<name>A0AA39MC76_9BILA</name>
<accession>A0AA39MC76</accession>
<dbReference type="GO" id="GO:0005615">
    <property type="term" value="C:extracellular space"/>
    <property type="evidence" value="ECO:0007669"/>
    <property type="project" value="TreeGrafter"/>
</dbReference>
<dbReference type="PROSITE" id="PS51132">
    <property type="entry name" value="OLF"/>
    <property type="match status" value="1"/>
</dbReference>
<dbReference type="AlphaFoldDB" id="A0AA39MC76"/>
<dbReference type="PANTHER" id="PTHR23192:SF85">
    <property type="entry name" value="GLIOMEDIN"/>
    <property type="match status" value="1"/>
</dbReference>
<proteinExistence type="predicted"/>
<protein>
    <recommendedName>
        <fullName evidence="6">Olfactomedin-like domain-containing protein</fullName>
    </recommendedName>
</protein>
<evidence type="ECO:0000256" key="2">
    <source>
        <dbReference type="ARBA" id="ARBA00022525"/>
    </source>
</evidence>
<dbReference type="InterPro" id="IPR008160">
    <property type="entry name" value="Collagen"/>
</dbReference>
<feature type="compositionally biased region" description="Pro residues" evidence="5">
    <location>
        <begin position="132"/>
        <end position="141"/>
    </location>
</feature>
<evidence type="ECO:0000256" key="4">
    <source>
        <dbReference type="PROSITE-ProRule" id="PRU00446"/>
    </source>
</evidence>
<organism evidence="7 8">
    <name type="scientific">Steinernema hermaphroditum</name>
    <dbReference type="NCBI Taxonomy" id="289476"/>
    <lineage>
        <taxon>Eukaryota</taxon>
        <taxon>Metazoa</taxon>
        <taxon>Ecdysozoa</taxon>
        <taxon>Nematoda</taxon>
        <taxon>Chromadorea</taxon>
        <taxon>Rhabditida</taxon>
        <taxon>Tylenchina</taxon>
        <taxon>Panagrolaimomorpha</taxon>
        <taxon>Strongyloidoidea</taxon>
        <taxon>Steinernematidae</taxon>
        <taxon>Steinernema</taxon>
    </lineage>
</organism>
<dbReference type="Pfam" id="PF01391">
    <property type="entry name" value="Collagen"/>
    <property type="match status" value="1"/>
</dbReference>
<dbReference type="GO" id="GO:0007165">
    <property type="term" value="P:signal transduction"/>
    <property type="evidence" value="ECO:0007669"/>
    <property type="project" value="TreeGrafter"/>
</dbReference>
<dbReference type="InterPro" id="IPR003112">
    <property type="entry name" value="Olfac-like_dom"/>
</dbReference>
<comment type="subcellular location">
    <subcellularLocation>
        <location evidence="1">Secreted</location>
    </subcellularLocation>
</comment>
<evidence type="ECO:0000256" key="5">
    <source>
        <dbReference type="SAM" id="MobiDB-lite"/>
    </source>
</evidence>
<sequence length="495" mass="56931">MEDDEEVLRKKVRRCEWAQAILLFCTFAAFADIHWRIISIEEAPCEQTVVRQKRSSVASVLNVTKNDLWMQSLSKIKMGELLERCLDIHQYCTDVSSTERGLPGPPGPPGPAGNAGHHGPPGREGLQGIPGPQGPQGPPGAPGKDAICPKCPIATEFETERLECPKLETMQCPSEFSADGISGPRYNLRENLPIILEQMLLNGTDIDDCIKVCLTNYTVTYEPEIPTSTEIAYIEGVTAHCFLEDVGKPVFHAHSNTFYGAWMRDAYPRSGKDMQKRWMTPHFTGDYVYEYDDEASLRRQNLGVKHRLPYRYDGTNSVFFNGSFYYHRANTPKIAKYELHSKRYDEVTIRGADFRDDHYTYNMSMSYFDLAVDENALWVMFHYEKEPFLSVIKLDINNLTMYETWNLTMINHTEVGNGFVACGVLYLVRSAFDLKSEITIAYDFYRDKYRQPNIKWVNLYKDANMMSYNPYDKRVYIYDHGYLLTLPARLSWRAR</sequence>